<evidence type="ECO:0000313" key="2">
    <source>
        <dbReference type="Proteomes" id="UP001054837"/>
    </source>
</evidence>
<keyword evidence="2" id="KW-1185">Reference proteome</keyword>
<name>A0AAV4RBX5_9ARAC</name>
<comment type="caution">
    <text evidence="1">The sequence shown here is derived from an EMBL/GenBank/DDBJ whole genome shotgun (WGS) entry which is preliminary data.</text>
</comment>
<accession>A0AAV4RBX5</accession>
<protein>
    <submittedName>
        <fullName evidence="1">Uncharacterized protein</fullName>
    </submittedName>
</protein>
<sequence>MQFHGYLNACVAFYPAWQSVRESNNKSRDAAASSSVTVRRIVKCFAVLERNVEWILKEAVRRGEEKGEGPRGKSERVGGKRTRRIFGLQRNSTNSNAWFVRNYWKWKAGQTVLTTPGRNMGSEKFKQGVLFPWQPPPLPLPRINAILSFLSWNLFIAVARKFNDLWKGISIGYFRPEGRAIAQYQVGLKRSPHTFVDNPLGSCFIRGFSLWLDVLRLILECAEPSFTIP</sequence>
<dbReference type="AlphaFoldDB" id="A0AAV4RBX5"/>
<reference evidence="1 2" key="1">
    <citation type="submission" date="2021-06" db="EMBL/GenBank/DDBJ databases">
        <title>Caerostris darwini draft genome.</title>
        <authorList>
            <person name="Kono N."/>
            <person name="Arakawa K."/>
        </authorList>
    </citation>
    <scope>NUCLEOTIDE SEQUENCE [LARGE SCALE GENOMIC DNA]</scope>
</reference>
<gene>
    <name evidence="1" type="ORF">CDAR_40231</name>
</gene>
<dbReference type="EMBL" id="BPLQ01005872">
    <property type="protein sequence ID" value="GIY18186.1"/>
    <property type="molecule type" value="Genomic_DNA"/>
</dbReference>
<proteinExistence type="predicted"/>
<organism evidence="1 2">
    <name type="scientific">Caerostris darwini</name>
    <dbReference type="NCBI Taxonomy" id="1538125"/>
    <lineage>
        <taxon>Eukaryota</taxon>
        <taxon>Metazoa</taxon>
        <taxon>Ecdysozoa</taxon>
        <taxon>Arthropoda</taxon>
        <taxon>Chelicerata</taxon>
        <taxon>Arachnida</taxon>
        <taxon>Araneae</taxon>
        <taxon>Araneomorphae</taxon>
        <taxon>Entelegynae</taxon>
        <taxon>Araneoidea</taxon>
        <taxon>Araneidae</taxon>
        <taxon>Caerostris</taxon>
    </lineage>
</organism>
<evidence type="ECO:0000313" key="1">
    <source>
        <dbReference type="EMBL" id="GIY18186.1"/>
    </source>
</evidence>
<dbReference type="Proteomes" id="UP001054837">
    <property type="component" value="Unassembled WGS sequence"/>
</dbReference>